<protein>
    <submittedName>
        <fullName evidence="1">Uncharacterized protein</fullName>
    </submittedName>
</protein>
<accession>A0A085MSF0</accession>
<proteinExistence type="predicted"/>
<name>A0A085MSF0_9BILA</name>
<dbReference type="Proteomes" id="UP000030758">
    <property type="component" value="Unassembled WGS sequence"/>
</dbReference>
<reference evidence="1" key="1">
    <citation type="journal article" date="2014" name="Nat. Genet.">
        <title>Genome and transcriptome of the porcine whipworm Trichuris suis.</title>
        <authorList>
            <person name="Jex A.R."/>
            <person name="Nejsum P."/>
            <person name="Schwarz E.M."/>
            <person name="Hu L."/>
            <person name="Young N.D."/>
            <person name="Hall R.S."/>
            <person name="Korhonen P.K."/>
            <person name="Liao S."/>
            <person name="Thamsborg S."/>
            <person name="Xia J."/>
            <person name="Xu P."/>
            <person name="Wang S."/>
            <person name="Scheerlinck J.P."/>
            <person name="Hofmann A."/>
            <person name="Sternberg P.W."/>
            <person name="Wang J."/>
            <person name="Gasser R.B."/>
        </authorList>
    </citation>
    <scope>NUCLEOTIDE SEQUENCE [LARGE SCALE GENOMIC DNA]</scope>
    <source>
        <strain evidence="1">DCEP-RM93F</strain>
    </source>
</reference>
<sequence>MLSPESQAADAEGGTKFGCTIFMAPGVYEPDHLAEFQPGTCESRITTDCCSPGCRRCSEAETLSVATRRCRGAIHIVPFR</sequence>
<evidence type="ECO:0000313" key="1">
    <source>
        <dbReference type="EMBL" id="KFD60146.1"/>
    </source>
</evidence>
<dbReference type="AlphaFoldDB" id="A0A085MSF0"/>
<dbReference type="EMBL" id="KL367691">
    <property type="protein sequence ID" value="KFD60146.1"/>
    <property type="molecule type" value="Genomic_DNA"/>
</dbReference>
<organism evidence="1">
    <name type="scientific">Trichuris suis</name>
    <name type="common">pig whipworm</name>
    <dbReference type="NCBI Taxonomy" id="68888"/>
    <lineage>
        <taxon>Eukaryota</taxon>
        <taxon>Metazoa</taxon>
        <taxon>Ecdysozoa</taxon>
        <taxon>Nematoda</taxon>
        <taxon>Enoplea</taxon>
        <taxon>Dorylaimia</taxon>
        <taxon>Trichinellida</taxon>
        <taxon>Trichuridae</taxon>
        <taxon>Trichuris</taxon>
    </lineage>
</organism>
<gene>
    <name evidence="1" type="ORF">M514_27674</name>
</gene>